<dbReference type="OrthoDB" id="9777638at2"/>
<comment type="caution">
    <text evidence="3">The sequence shown here is derived from an EMBL/GenBank/DDBJ whole genome shotgun (WGS) entry which is preliminary data.</text>
</comment>
<dbReference type="EMBL" id="VDFW01000003">
    <property type="protein sequence ID" value="TNC28672.1"/>
    <property type="molecule type" value="Genomic_DNA"/>
</dbReference>
<dbReference type="SUPFAM" id="SSF53335">
    <property type="entry name" value="S-adenosyl-L-methionine-dependent methyltransferases"/>
    <property type="match status" value="1"/>
</dbReference>
<gene>
    <name evidence="3" type="ORF">FG385_05325</name>
</gene>
<dbReference type="InterPro" id="IPR029063">
    <property type="entry name" value="SAM-dependent_MTases_sf"/>
</dbReference>
<protein>
    <submittedName>
        <fullName evidence="3">Class I SAM-dependent methyltransferase</fullName>
    </submittedName>
</protein>
<keyword evidence="3" id="KW-0489">Methyltransferase</keyword>
<dbReference type="AlphaFoldDB" id="A0A5C4M6A1"/>
<accession>A0A5C4M6A1</accession>
<name>A0A5C4M6A1_9PSEU</name>
<proteinExistence type="predicted"/>
<organism evidence="3 4">
    <name type="scientific">Amycolatopsis alkalitolerans</name>
    <dbReference type="NCBI Taxonomy" id="2547244"/>
    <lineage>
        <taxon>Bacteria</taxon>
        <taxon>Bacillati</taxon>
        <taxon>Actinomycetota</taxon>
        <taxon>Actinomycetes</taxon>
        <taxon>Pseudonocardiales</taxon>
        <taxon>Pseudonocardiaceae</taxon>
        <taxon>Amycolatopsis</taxon>
    </lineage>
</organism>
<dbReference type="InterPro" id="IPR041698">
    <property type="entry name" value="Methyltransf_25"/>
</dbReference>
<dbReference type="Pfam" id="PF13649">
    <property type="entry name" value="Methyltransf_25"/>
    <property type="match status" value="1"/>
</dbReference>
<reference evidence="3 4" key="1">
    <citation type="submission" date="2019-06" db="EMBL/GenBank/DDBJ databases">
        <title>Amycolatopsis alkalitolerans sp. nov., isolated from Gastrodia elata Blume.</title>
        <authorList>
            <person name="Narsing Rao M.P."/>
            <person name="Li W.J."/>
        </authorList>
    </citation>
    <scope>NUCLEOTIDE SEQUENCE [LARGE SCALE GENOMIC DNA]</scope>
    <source>
        <strain evidence="3 4">SYSUP0005</strain>
    </source>
</reference>
<dbReference type="Gene3D" id="3.40.50.150">
    <property type="entry name" value="Vaccinia Virus protein VP39"/>
    <property type="match status" value="1"/>
</dbReference>
<dbReference type="RefSeq" id="WP_139095447.1">
    <property type="nucleotide sequence ID" value="NZ_VDFW01000003.1"/>
</dbReference>
<evidence type="ECO:0000256" key="1">
    <source>
        <dbReference type="ARBA" id="ARBA00022679"/>
    </source>
</evidence>
<keyword evidence="4" id="KW-1185">Reference proteome</keyword>
<evidence type="ECO:0000313" key="4">
    <source>
        <dbReference type="Proteomes" id="UP000305546"/>
    </source>
</evidence>
<dbReference type="Proteomes" id="UP000305546">
    <property type="component" value="Unassembled WGS sequence"/>
</dbReference>
<dbReference type="GO" id="GO:0008168">
    <property type="term" value="F:methyltransferase activity"/>
    <property type="evidence" value="ECO:0007669"/>
    <property type="project" value="UniProtKB-KW"/>
</dbReference>
<dbReference type="CDD" id="cd02440">
    <property type="entry name" value="AdoMet_MTases"/>
    <property type="match status" value="1"/>
</dbReference>
<evidence type="ECO:0000259" key="2">
    <source>
        <dbReference type="Pfam" id="PF13649"/>
    </source>
</evidence>
<dbReference type="GO" id="GO:0032259">
    <property type="term" value="P:methylation"/>
    <property type="evidence" value="ECO:0007669"/>
    <property type="project" value="UniProtKB-KW"/>
</dbReference>
<dbReference type="PANTHER" id="PTHR43861">
    <property type="entry name" value="TRANS-ACONITATE 2-METHYLTRANSFERASE-RELATED"/>
    <property type="match status" value="1"/>
</dbReference>
<keyword evidence="1 3" id="KW-0808">Transferase</keyword>
<feature type="domain" description="Methyltransferase" evidence="2">
    <location>
        <begin position="32"/>
        <end position="125"/>
    </location>
</feature>
<sequence length="261" mass="28421">MAPGGLFDYDAEVAPHNRRFREVAAVGAQDRVLDVGCGTGQSTREAARAAAAGSVLGVDLSAPALEQARRLTEDEGLGNVAYLRADAAAHEFAQAHFDLCLSRFGTMFFPDPVAAFTNLAHALRPAARLVLLVWQDRERNEWATAVDEAITRTPPPPRPGEDPFALADPATTERILTTAGFTDVAFTDVHEPVYYGPDAAVAYDMVLSLRRPQQLLAHADAGDEARRRLRALLGARERGEGVYFDSRAWLVTAERRAARVR</sequence>
<evidence type="ECO:0000313" key="3">
    <source>
        <dbReference type="EMBL" id="TNC28672.1"/>
    </source>
</evidence>